<dbReference type="InterPro" id="IPR019734">
    <property type="entry name" value="TPR_rpt"/>
</dbReference>
<evidence type="ECO:0000313" key="8">
    <source>
        <dbReference type="Proteomes" id="UP000188219"/>
    </source>
</evidence>
<evidence type="ECO:0000256" key="5">
    <source>
        <dbReference type="PROSITE-ProRule" id="PRU01091"/>
    </source>
</evidence>
<evidence type="ECO:0000256" key="3">
    <source>
        <dbReference type="ARBA" id="ARBA00023125"/>
    </source>
</evidence>
<keyword evidence="1" id="KW-0677">Repeat</keyword>
<accession>A0A1Q2M5L5</accession>
<dbReference type="InterPro" id="IPR013105">
    <property type="entry name" value="TPR_2"/>
</dbReference>
<dbReference type="CDD" id="cd00383">
    <property type="entry name" value="trans_reg_C"/>
    <property type="match status" value="1"/>
</dbReference>
<dbReference type="KEGG" id="maga:Mag101_07935"/>
<dbReference type="PANTHER" id="PTHR12558:SF33">
    <property type="entry name" value="BLL7664 PROTEIN"/>
    <property type="match status" value="1"/>
</dbReference>
<dbReference type="Pfam" id="PF00486">
    <property type="entry name" value="Trans_reg_C"/>
    <property type="match status" value="1"/>
</dbReference>
<dbReference type="PROSITE" id="PS50005">
    <property type="entry name" value="TPR"/>
    <property type="match status" value="1"/>
</dbReference>
<evidence type="ECO:0000256" key="2">
    <source>
        <dbReference type="ARBA" id="ARBA00022803"/>
    </source>
</evidence>
<sequence length="633" mass="70553">MAILQFGEFTLNTENLTLTRRGRTVFVQELPLKLLVLLASRPGELIDRDELFRHFWPDDQSGLLNDNLNTLVRKLRQALNDSPRNPRFVETQPRKGYRFIAPVAVVEPASSAEQKVLDLQVCGANLDRITVVPEPPASNSLWNRQHVTGGAVVFMAILALAVIAGLDLPGSEDHGTQRFHSVAVLPFMNAGENNQRDYFSDGLADELINRLASFPDLRVVARTSSFSMQDSTLDARAIGELLDTDALVEGRVQRSDDKLRIHVRLVDTRSGYQLWAQSFQRDFTDTFALQEEVALTVVASLAGKLLPENNGTSHAEIHPAAYDNYLKGRFYWHKRSEADLHRALEYFEAATSLAPDYAPAWAGLADAYAVLGFYDYMPPEKAFGRAKVAARRTLQLDPNNASAEATLGYAALYFDWDFEEAEARFLQAIAINPDYSKAHQWYANLLVAAGRFDKAEHEMRHATQLDPLSLIANAALGWVLYNAGDYEGALQQLETARELDPGFQLVDLWRGWTLEAMGDYNGAISALERSVEKSSGNTISVASLARVLALAGREEEAHTLLEGLQESDGYLPAYEVAKAHLAVGNCDAAVRWLERAYEQHSHSLVFLRVDPQLANLRKTTSYKEMLAQVFKRG</sequence>
<evidence type="ECO:0000313" key="7">
    <source>
        <dbReference type="EMBL" id="AQQ67577.1"/>
    </source>
</evidence>
<dbReference type="GO" id="GO:0006355">
    <property type="term" value="P:regulation of DNA-templated transcription"/>
    <property type="evidence" value="ECO:0007669"/>
    <property type="project" value="InterPro"/>
</dbReference>
<dbReference type="Gene3D" id="1.25.40.10">
    <property type="entry name" value="Tetratricopeptide repeat domain"/>
    <property type="match status" value="1"/>
</dbReference>
<dbReference type="PANTHER" id="PTHR12558">
    <property type="entry name" value="CELL DIVISION CYCLE 16,23,27"/>
    <property type="match status" value="1"/>
</dbReference>
<dbReference type="RefSeq" id="WP_077403170.1">
    <property type="nucleotide sequence ID" value="NZ_CP019650.1"/>
</dbReference>
<dbReference type="SMART" id="SM00028">
    <property type="entry name" value="TPR"/>
    <property type="match status" value="5"/>
</dbReference>
<dbReference type="EMBL" id="CP019650">
    <property type="protein sequence ID" value="AQQ67577.1"/>
    <property type="molecule type" value="Genomic_DNA"/>
</dbReference>
<dbReference type="PROSITE" id="PS51755">
    <property type="entry name" value="OMPR_PHOB"/>
    <property type="match status" value="1"/>
</dbReference>
<dbReference type="SUPFAM" id="SSF46894">
    <property type="entry name" value="C-terminal effector domain of the bipartite response regulators"/>
    <property type="match status" value="1"/>
</dbReference>
<evidence type="ECO:0000259" key="6">
    <source>
        <dbReference type="PROSITE" id="PS51755"/>
    </source>
</evidence>
<feature type="DNA-binding region" description="OmpR/PhoB-type" evidence="5">
    <location>
        <begin position="1"/>
        <end position="101"/>
    </location>
</feature>
<dbReference type="AlphaFoldDB" id="A0A1Q2M5L5"/>
<dbReference type="Gene3D" id="1.10.10.10">
    <property type="entry name" value="Winged helix-like DNA-binding domain superfamily/Winged helix DNA-binding domain"/>
    <property type="match status" value="1"/>
</dbReference>
<keyword evidence="8" id="KW-1185">Reference proteome</keyword>
<evidence type="ECO:0000256" key="4">
    <source>
        <dbReference type="PROSITE-ProRule" id="PRU00339"/>
    </source>
</evidence>
<dbReference type="Pfam" id="PF07719">
    <property type="entry name" value="TPR_2"/>
    <property type="match status" value="1"/>
</dbReference>
<dbReference type="InterPro" id="IPR001867">
    <property type="entry name" value="OmpR/PhoB-type_DNA-bd"/>
</dbReference>
<evidence type="ECO:0000256" key="1">
    <source>
        <dbReference type="ARBA" id="ARBA00022737"/>
    </source>
</evidence>
<dbReference type="SUPFAM" id="SSF48452">
    <property type="entry name" value="TPR-like"/>
    <property type="match status" value="2"/>
</dbReference>
<dbReference type="Pfam" id="PF14559">
    <property type="entry name" value="TPR_19"/>
    <property type="match status" value="2"/>
</dbReference>
<reference evidence="7" key="1">
    <citation type="submission" date="2017-02" db="EMBL/GenBank/DDBJ databases">
        <title>Genome of Microbulbifer agarilyticus GP101.</title>
        <authorList>
            <person name="Jung J."/>
            <person name="Bae S.S."/>
            <person name="Baek K."/>
        </authorList>
    </citation>
    <scope>NUCLEOTIDE SEQUENCE [LARGE SCALE GENOMIC DNA]</scope>
    <source>
        <strain evidence="7">GP101</strain>
    </source>
</reference>
<dbReference type="Proteomes" id="UP000188219">
    <property type="component" value="Chromosome"/>
</dbReference>
<organism evidence="7 8">
    <name type="scientific">Microbulbifer agarilyticus</name>
    <dbReference type="NCBI Taxonomy" id="260552"/>
    <lineage>
        <taxon>Bacteria</taxon>
        <taxon>Pseudomonadati</taxon>
        <taxon>Pseudomonadota</taxon>
        <taxon>Gammaproteobacteria</taxon>
        <taxon>Cellvibrionales</taxon>
        <taxon>Microbulbiferaceae</taxon>
        <taxon>Microbulbifer</taxon>
    </lineage>
</organism>
<dbReference type="OrthoDB" id="549777at2"/>
<proteinExistence type="predicted"/>
<gene>
    <name evidence="7" type="ORF">Mag101_07935</name>
</gene>
<dbReference type="GO" id="GO:0003677">
    <property type="term" value="F:DNA binding"/>
    <property type="evidence" value="ECO:0007669"/>
    <property type="project" value="UniProtKB-UniRule"/>
</dbReference>
<keyword evidence="2 4" id="KW-0802">TPR repeat</keyword>
<dbReference type="STRING" id="260552.Mag101_07935"/>
<dbReference type="GO" id="GO:0000160">
    <property type="term" value="P:phosphorelay signal transduction system"/>
    <property type="evidence" value="ECO:0007669"/>
    <property type="project" value="InterPro"/>
</dbReference>
<dbReference type="SMART" id="SM00862">
    <property type="entry name" value="Trans_reg_C"/>
    <property type="match status" value="1"/>
</dbReference>
<name>A0A1Q2M5L5_9GAMM</name>
<dbReference type="InterPro" id="IPR011990">
    <property type="entry name" value="TPR-like_helical_dom_sf"/>
</dbReference>
<dbReference type="InterPro" id="IPR036388">
    <property type="entry name" value="WH-like_DNA-bd_sf"/>
</dbReference>
<dbReference type="InterPro" id="IPR016032">
    <property type="entry name" value="Sig_transdc_resp-reg_C-effctor"/>
</dbReference>
<feature type="repeat" description="TPR" evidence="4">
    <location>
        <begin position="470"/>
        <end position="503"/>
    </location>
</feature>
<feature type="domain" description="OmpR/PhoB-type" evidence="6">
    <location>
        <begin position="1"/>
        <end position="101"/>
    </location>
</feature>
<protein>
    <recommendedName>
        <fullName evidence="6">OmpR/PhoB-type domain-containing protein</fullName>
    </recommendedName>
</protein>
<keyword evidence="3 5" id="KW-0238">DNA-binding</keyword>
<dbReference type="Gene3D" id="3.40.50.10070">
    <property type="entry name" value="TolB, N-terminal domain"/>
    <property type="match status" value="1"/>
</dbReference>